<evidence type="ECO:0000256" key="1">
    <source>
        <dbReference type="SAM" id="MobiDB-lite"/>
    </source>
</evidence>
<evidence type="ECO:0000313" key="2">
    <source>
        <dbReference type="EMBL" id="JAE15625.1"/>
    </source>
</evidence>
<protein>
    <submittedName>
        <fullName evidence="2">Uncharacterized protein</fullName>
    </submittedName>
</protein>
<organism evidence="2">
    <name type="scientific">Arundo donax</name>
    <name type="common">Giant reed</name>
    <name type="synonym">Donax arundinaceus</name>
    <dbReference type="NCBI Taxonomy" id="35708"/>
    <lineage>
        <taxon>Eukaryota</taxon>
        <taxon>Viridiplantae</taxon>
        <taxon>Streptophyta</taxon>
        <taxon>Embryophyta</taxon>
        <taxon>Tracheophyta</taxon>
        <taxon>Spermatophyta</taxon>
        <taxon>Magnoliopsida</taxon>
        <taxon>Liliopsida</taxon>
        <taxon>Poales</taxon>
        <taxon>Poaceae</taxon>
        <taxon>PACMAD clade</taxon>
        <taxon>Arundinoideae</taxon>
        <taxon>Arundineae</taxon>
        <taxon>Arundo</taxon>
    </lineage>
</organism>
<sequence length="74" mass="8311">MARGSNSDASHPWKSSRWSYGGTEAMCSGSWRETKLKLLQRCKNRHSGCWTKSGKLFWLEPIKSPRDQAASPGV</sequence>
<dbReference type="EMBL" id="GBRH01182271">
    <property type="protein sequence ID" value="JAE15625.1"/>
    <property type="molecule type" value="Transcribed_RNA"/>
</dbReference>
<accession>A0A0A9FS11</accession>
<reference evidence="2" key="2">
    <citation type="journal article" date="2015" name="Data Brief">
        <title>Shoot transcriptome of the giant reed, Arundo donax.</title>
        <authorList>
            <person name="Barrero R.A."/>
            <person name="Guerrero F.D."/>
            <person name="Moolhuijzen P."/>
            <person name="Goolsby J.A."/>
            <person name="Tidwell J."/>
            <person name="Bellgard S.E."/>
            <person name="Bellgard M.I."/>
        </authorList>
    </citation>
    <scope>NUCLEOTIDE SEQUENCE</scope>
    <source>
        <tissue evidence="2">Shoot tissue taken approximately 20 cm above the soil surface</tissue>
    </source>
</reference>
<feature type="region of interest" description="Disordered" evidence="1">
    <location>
        <begin position="1"/>
        <end position="21"/>
    </location>
</feature>
<reference evidence="2" key="1">
    <citation type="submission" date="2014-09" db="EMBL/GenBank/DDBJ databases">
        <authorList>
            <person name="Magalhaes I.L.F."/>
            <person name="Oliveira U."/>
            <person name="Santos F.R."/>
            <person name="Vidigal T.H.D.A."/>
            <person name="Brescovit A.D."/>
            <person name="Santos A.J."/>
        </authorList>
    </citation>
    <scope>NUCLEOTIDE SEQUENCE</scope>
    <source>
        <tissue evidence="2">Shoot tissue taken approximately 20 cm above the soil surface</tissue>
    </source>
</reference>
<proteinExistence type="predicted"/>
<dbReference type="AlphaFoldDB" id="A0A0A9FS11"/>
<name>A0A0A9FS11_ARUDO</name>